<dbReference type="Proteomes" id="UP000193467">
    <property type="component" value="Unassembled WGS sequence"/>
</dbReference>
<protein>
    <submittedName>
        <fullName evidence="1">Uncharacterized protein</fullName>
    </submittedName>
</protein>
<sequence length="210" mass="23140">MPTLTPCDLAWSSVDVNAVLPPLTVSSPLASTWSTAMSTRDDLLQLFNGFSPFFSIPDAEAEGSSLRMELGLAIQQAEGQRKEIWWTLGGLPSGANRREMIVISLRGEPAVRRPFCQFMSYDYIDHLLRSYVQGIASRMIRSARRPQQASMVVYLVARHWTTLDPLRRAQGVLAAKGYDEYIKSQAAVAGHSVPVSSSRRSLSALSPLPS</sequence>
<dbReference type="AlphaFoldDB" id="A0A1Y2E9S0"/>
<comment type="caution">
    <text evidence="1">The sequence shown here is derived from an EMBL/GenBank/DDBJ whole genome shotgun (WGS) entry which is preliminary data.</text>
</comment>
<accession>A0A1Y2E9S0</accession>
<dbReference type="EMBL" id="MCGR01000059">
    <property type="protein sequence ID" value="ORY68054.1"/>
    <property type="molecule type" value="Genomic_DNA"/>
</dbReference>
<evidence type="ECO:0000313" key="1">
    <source>
        <dbReference type="EMBL" id="ORY68054.1"/>
    </source>
</evidence>
<name>A0A1Y2E9S0_9BASI</name>
<dbReference type="InParanoid" id="A0A1Y2E9S0"/>
<keyword evidence="2" id="KW-1185">Reference proteome</keyword>
<gene>
    <name evidence="1" type="ORF">BCR35DRAFT_308252</name>
</gene>
<proteinExistence type="predicted"/>
<organism evidence="1 2">
    <name type="scientific">Leucosporidium creatinivorum</name>
    <dbReference type="NCBI Taxonomy" id="106004"/>
    <lineage>
        <taxon>Eukaryota</taxon>
        <taxon>Fungi</taxon>
        <taxon>Dikarya</taxon>
        <taxon>Basidiomycota</taxon>
        <taxon>Pucciniomycotina</taxon>
        <taxon>Microbotryomycetes</taxon>
        <taxon>Leucosporidiales</taxon>
        <taxon>Leucosporidium</taxon>
    </lineage>
</organism>
<evidence type="ECO:0000313" key="2">
    <source>
        <dbReference type="Proteomes" id="UP000193467"/>
    </source>
</evidence>
<reference evidence="1 2" key="1">
    <citation type="submission" date="2016-07" db="EMBL/GenBank/DDBJ databases">
        <title>Pervasive Adenine N6-methylation of Active Genes in Fungi.</title>
        <authorList>
            <consortium name="DOE Joint Genome Institute"/>
            <person name="Mondo S.J."/>
            <person name="Dannebaum R.O."/>
            <person name="Kuo R.C."/>
            <person name="Labutti K."/>
            <person name="Haridas S."/>
            <person name="Kuo A."/>
            <person name="Salamov A."/>
            <person name="Ahrendt S.R."/>
            <person name="Lipzen A."/>
            <person name="Sullivan W."/>
            <person name="Andreopoulos W.B."/>
            <person name="Clum A."/>
            <person name="Lindquist E."/>
            <person name="Daum C."/>
            <person name="Ramamoorthy G.K."/>
            <person name="Gryganskyi A."/>
            <person name="Culley D."/>
            <person name="Magnuson J.K."/>
            <person name="James T.Y."/>
            <person name="O'Malley M.A."/>
            <person name="Stajich J.E."/>
            <person name="Spatafora J.W."/>
            <person name="Visel A."/>
            <person name="Grigoriev I.V."/>
        </authorList>
    </citation>
    <scope>NUCLEOTIDE SEQUENCE [LARGE SCALE GENOMIC DNA]</scope>
    <source>
        <strain evidence="1 2">62-1032</strain>
    </source>
</reference>